<gene>
    <name evidence="1" type="ORF">ACFPVY_03910</name>
</gene>
<organism evidence="1 2">
    <name type="scientific">Flavobacterium qiangtangense</name>
    <dbReference type="NCBI Taxonomy" id="1442595"/>
    <lineage>
        <taxon>Bacteria</taxon>
        <taxon>Pseudomonadati</taxon>
        <taxon>Bacteroidota</taxon>
        <taxon>Flavobacteriia</taxon>
        <taxon>Flavobacteriales</taxon>
        <taxon>Flavobacteriaceae</taxon>
        <taxon>Flavobacterium</taxon>
    </lineage>
</organism>
<sequence>MATRCFIAYYDEQTETYTDVYSHWDGYPSWVGKILYHNYNTLEKVKELISHGDISSLGAKIEASTDNHKFMQPDDDTTVFYHRDRGDKWNETEPHTHTEMSTLRHDNYAYLFKDGKWLYWWDNTRVYKELTEEIINRD</sequence>
<name>A0ABW1PJJ4_9FLAO</name>
<evidence type="ECO:0000313" key="1">
    <source>
        <dbReference type="EMBL" id="MFC6095781.1"/>
    </source>
</evidence>
<dbReference type="Proteomes" id="UP001596287">
    <property type="component" value="Unassembled WGS sequence"/>
</dbReference>
<protein>
    <submittedName>
        <fullName evidence="1">Uncharacterized protein</fullName>
    </submittedName>
</protein>
<evidence type="ECO:0000313" key="2">
    <source>
        <dbReference type="Proteomes" id="UP001596287"/>
    </source>
</evidence>
<proteinExistence type="predicted"/>
<dbReference type="EMBL" id="JBHSQB010000004">
    <property type="protein sequence ID" value="MFC6095781.1"/>
    <property type="molecule type" value="Genomic_DNA"/>
</dbReference>
<keyword evidence="2" id="KW-1185">Reference proteome</keyword>
<accession>A0ABW1PJJ4</accession>
<comment type="caution">
    <text evidence="1">The sequence shown here is derived from an EMBL/GenBank/DDBJ whole genome shotgun (WGS) entry which is preliminary data.</text>
</comment>
<reference evidence="2" key="1">
    <citation type="journal article" date="2019" name="Int. J. Syst. Evol. Microbiol.">
        <title>The Global Catalogue of Microorganisms (GCM) 10K type strain sequencing project: providing services to taxonomists for standard genome sequencing and annotation.</title>
        <authorList>
            <consortium name="The Broad Institute Genomics Platform"/>
            <consortium name="The Broad Institute Genome Sequencing Center for Infectious Disease"/>
            <person name="Wu L."/>
            <person name="Ma J."/>
        </authorList>
    </citation>
    <scope>NUCLEOTIDE SEQUENCE [LARGE SCALE GENOMIC DNA]</scope>
    <source>
        <strain evidence="2">CCUG 49679</strain>
    </source>
</reference>
<dbReference type="RefSeq" id="WP_379790448.1">
    <property type="nucleotide sequence ID" value="NZ_JBHSQB010000004.1"/>
</dbReference>